<evidence type="ECO:0000313" key="2">
    <source>
        <dbReference type="Proteomes" id="UP000757232"/>
    </source>
</evidence>
<dbReference type="Proteomes" id="UP000757232">
    <property type="component" value="Unassembled WGS sequence"/>
</dbReference>
<name>A0A9Q5HSF5_SANBA</name>
<dbReference type="OrthoDB" id="5421757at2759"/>
<protein>
    <submittedName>
        <fullName evidence="1">Uncharacterized protein</fullName>
    </submittedName>
</protein>
<keyword evidence="2" id="KW-1185">Reference proteome</keyword>
<dbReference type="AlphaFoldDB" id="A0A9Q5HSF5"/>
<reference evidence="1" key="1">
    <citation type="submission" date="2016-06" db="EMBL/GenBank/DDBJ databases">
        <title>Draft Genome sequence of the fungus Inonotus baumii.</title>
        <authorList>
            <person name="Zhu H."/>
            <person name="Lin W."/>
        </authorList>
    </citation>
    <scope>NUCLEOTIDE SEQUENCE</scope>
    <source>
        <strain evidence="1">821</strain>
    </source>
</reference>
<accession>A0A9Q5HSF5</accession>
<organism evidence="1 2">
    <name type="scientific">Sanghuangporus baumii</name>
    <name type="common">Phellinus baumii</name>
    <dbReference type="NCBI Taxonomy" id="108892"/>
    <lineage>
        <taxon>Eukaryota</taxon>
        <taxon>Fungi</taxon>
        <taxon>Dikarya</taxon>
        <taxon>Basidiomycota</taxon>
        <taxon>Agaricomycotina</taxon>
        <taxon>Agaricomycetes</taxon>
        <taxon>Hymenochaetales</taxon>
        <taxon>Hymenochaetaceae</taxon>
        <taxon>Sanghuangporus</taxon>
    </lineage>
</organism>
<comment type="caution">
    <text evidence="1">The sequence shown here is derived from an EMBL/GenBank/DDBJ whole genome shotgun (WGS) entry which is preliminary data.</text>
</comment>
<proteinExistence type="predicted"/>
<sequence>MGLMDRPGAPPSSSWGEIFWTSINIGVDCILAVLGKILLLPFVTGPLPLRLRYGFRQAEPTFRVPTQDTVIERLAKLDPQTRGKEMCKEILQAVDKRHVEICTAAFMGIGIWTVDYAPAGDALAMLTRKEISEEELALSVWELDGEMRWRVRRVHQL</sequence>
<evidence type="ECO:0000313" key="1">
    <source>
        <dbReference type="EMBL" id="OCB85166.1"/>
    </source>
</evidence>
<dbReference type="EMBL" id="LNZH02000211">
    <property type="protein sequence ID" value="OCB85166.1"/>
    <property type="molecule type" value="Genomic_DNA"/>
</dbReference>
<gene>
    <name evidence="1" type="ORF">A7U60_g7792</name>
</gene>